<sequence length="266" mass="31457">MKKVIILMTTLVITVSSIFTVKAIVNNNFAKMMKYQISEQSKKEKYPFKSIERELYGNVIIDKDLRDDSKNLIYNNTYKINYKGRYYDKLYSSNNIEVNKLNDGKISNNTPLNYGDTNFSDEKFIMPEDNDFIIKNPSIEILLNEDDYKIVRVILEDFEYFEGSNDDVEIMGQYEEQSETVNTDLNNMESERLEVEKPLYNKPESEAYSYIRENISKENTDNIIIRGKGDLRTNIERYYIDDFESGNWNIENMKWNNGKHYGNKHK</sequence>
<proteinExistence type="predicted"/>
<dbReference type="Proteomes" id="UP001164187">
    <property type="component" value="Chromosome"/>
</dbReference>
<organism evidence="1 2">
    <name type="scientific">Peptostreptococcus equinus</name>
    <dbReference type="NCBI Taxonomy" id="3003601"/>
    <lineage>
        <taxon>Bacteria</taxon>
        <taxon>Bacillati</taxon>
        <taxon>Bacillota</taxon>
        <taxon>Clostridia</taxon>
        <taxon>Peptostreptococcales</taxon>
        <taxon>Peptostreptococcaceae</taxon>
        <taxon>Peptostreptococcus</taxon>
    </lineage>
</organism>
<name>A0ABY7JTA2_9FIRM</name>
<evidence type="ECO:0000313" key="2">
    <source>
        <dbReference type="Proteomes" id="UP001164187"/>
    </source>
</evidence>
<dbReference type="EMBL" id="CP114052">
    <property type="protein sequence ID" value="WAW15152.1"/>
    <property type="molecule type" value="Genomic_DNA"/>
</dbReference>
<dbReference type="RefSeq" id="WP_269311845.1">
    <property type="nucleotide sequence ID" value="NZ_CP114052.1"/>
</dbReference>
<reference evidence="1" key="1">
    <citation type="submission" date="2022-12" db="EMBL/GenBank/DDBJ databases">
        <title>Peptostreptococcus.</title>
        <authorList>
            <person name="Lee S.H."/>
        </authorList>
    </citation>
    <scope>NUCLEOTIDE SEQUENCE</scope>
    <source>
        <strain evidence="1">CBA3647</strain>
    </source>
</reference>
<protein>
    <submittedName>
        <fullName evidence="1">Uncharacterized protein</fullName>
    </submittedName>
</protein>
<evidence type="ECO:0000313" key="1">
    <source>
        <dbReference type="EMBL" id="WAW15152.1"/>
    </source>
</evidence>
<gene>
    <name evidence="1" type="ORF">O0R46_01510</name>
</gene>
<accession>A0ABY7JTA2</accession>
<keyword evidence="2" id="KW-1185">Reference proteome</keyword>